<protein>
    <submittedName>
        <fullName evidence="2">Uncharacterized protein</fullName>
    </submittedName>
</protein>
<comment type="caution">
    <text evidence="2">The sequence shown here is derived from an EMBL/GenBank/DDBJ whole genome shotgun (WGS) entry which is preliminary data.</text>
</comment>
<feature type="compositionally biased region" description="Low complexity" evidence="1">
    <location>
        <begin position="45"/>
        <end position="62"/>
    </location>
</feature>
<evidence type="ECO:0000313" key="3">
    <source>
        <dbReference type="Proteomes" id="UP000053958"/>
    </source>
</evidence>
<feature type="region of interest" description="Disordered" evidence="1">
    <location>
        <begin position="25"/>
        <end position="71"/>
    </location>
</feature>
<reference evidence="2 3" key="1">
    <citation type="submission" date="2015-04" db="EMBL/GenBank/DDBJ databases">
        <authorList>
            <person name="Heijne W.H."/>
            <person name="Fedorova N.D."/>
            <person name="Nierman W.C."/>
            <person name="Vollebregt A.W."/>
            <person name="Zhao Z."/>
            <person name="Wu L."/>
            <person name="Kumar M."/>
            <person name="Stam H."/>
            <person name="van den Berg M.A."/>
            <person name="Pel H.J."/>
        </authorList>
    </citation>
    <scope>NUCLEOTIDE SEQUENCE [LARGE SCALE GENOMIC DNA]</scope>
    <source>
        <strain evidence="2 3">CBS 393.64</strain>
    </source>
</reference>
<dbReference type="EMBL" id="LASV01000751">
    <property type="protein sequence ID" value="KKA16593.1"/>
    <property type="molecule type" value="Genomic_DNA"/>
</dbReference>
<evidence type="ECO:0000256" key="1">
    <source>
        <dbReference type="SAM" id="MobiDB-lite"/>
    </source>
</evidence>
<dbReference type="AlphaFoldDB" id="A0A0F4YG44"/>
<evidence type="ECO:0000313" key="2">
    <source>
        <dbReference type="EMBL" id="KKA16593.1"/>
    </source>
</evidence>
<dbReference type="Proteomes" id="UP000053958">
    <property type="component" value="Unassembled WGS sequence"/>
</dbReference>
<sequence>SSTFVLQHPRLLLLVTDIENRAITPIPLKRRPSSTVTSLPRSRRNGSPSSSTSLPPRSWSPPRTNPGTTCPACISSARRIRACRLRCRSSSRAGWAATAPRSGARDPTRRS</sequence>
<name>A0A0F4YG44_RASE3</name>
<organism evidence="2 3">
    <name type="scientific">Rasamsonia emersonii (strain ATCC 16479 / CBS 393.64 / IMI 116815)</name>
    <dbReference type="NCBI Taxonomy" id="1408163"/>
    <lineage>
        <taxon>Eukaryota</taxon>
        <taxon>Fungi</taxon>
        <taxon>Dikarya</taxon>
        <taxon>Ascomycota</taxon>
        <taxon>Pezizomycotina</taxon>
        <taxon>Eurotiomycetes</taxon>
        <taxon>Eurotiomycetidae</taxon>
        <taxon>Eurotiales</taxon>
        <taxon>Trichocomaceae</taxon>
        <taxon>Rasamsonia</taxon>
    </lineage>
</organism>
<accession>A0A0F4YG44</accession>
<feature type="non-terminal residue" evidence="2">
    <location>
        <position position="1"/>
    </location>
</feature>
<keyword evidence="3" id="KW-1185">Reference proteome</keyword>
<feature type="region of interest" description="Disordered" evidence="1">
    <location>
        <begin position="88"/>
        <end position="111"/>
    </location>
</feature>
<proteinExistence type="predicted"/>
<dbReference type="RefSeq" id="XP_013323205.1">
    <property type="nucleotide sequence ID" value="XM_013467751.1"/>
</dbReference>
<dbReference type="GeneID" id="25321722"/>
<gene>
    <name evidence="2" type="ORF">T310_9792</name>
</gene>